<reference evidence="2" key="1">
    <citation type="journal article" date="2019" name="Environ. Microbiol.">
        <title>Fungal ecological strategies reflected in gene transcription - a case study of two litter decomposers.</title>
        <authorList>
            <person name="Barbi F."/>
            <person name="Kohler A."/>
            <person name="Barry K."/>
            <person name="Baskaran P."/>
            <person name="Daum C."/>
            <person name="Fauchery L."/>
            <person name="Ihrmark K."/>
            <person name="Kuo A."/>
            <person name="LaButti K."/>
            <person name="Lipzen A."/>
            <person name="Morin E."/>
            <person name="Grigoriev I.V."/>
            <person name="Henrissat B."/>
            <person name="Lindahl B."/>
            <person name="Martin F."/>
        </authorList>
    </citation>
    <scope>NUCLEOTIDE SEQUENCE</scope>
    <source>
        <strain evidence="2">JB14</strain>
    </source>
</reference>
<keyword evidence="3" id="KW-1185">Reference proteome</keyword>
<sequence>MSDSSNYAPLPSYDEAGNSVDIEQASWKRNCFPLHGFGIIPKPATLHHGAFTEFILQQHAESHLSATTMASSTCSVNVTTRGLEFKAKWAIVGAISGVIVFSFLHLERRSKNDSESKVTGEHIFIPYVLCTLLFNSIVAAIFGLVFHCIIGDVV</sequence>
<gene>
    <name evidence="2" type="ORF">BT96DRAFT_1008253</name>
</gene>
<organism evidence="2 3">
    <name type="scientific">Gymnopus androsaceus JB14</name>
    <dbReference type="NCBI Taxonomy" id="1447944"/>
    <lineage>
        <taxon>Eukaryota</taxon>
        <taxon>Fungi</taxon>
        <taxon>Dikarya</taxon>
        <taxon>Basidiomycota</taxon>
        <taxon>Agaricomycotina</taxon>
        <taxon>Agaricomycetes</taxon>
        <taxon>Agaricomycetidae</taxon>
        <taxon>Agaricales</taxon>
        <taxon>Marasmiineae</taxon>
        <taxon>Omphalotaceae</taxon>
        <taxon>Gymnopus</taxon>
    </lineage>
</organism>
<feature type="transmembrane region" description="Helical" evidence="1">
    <location>
        <begin position="124"/>
        <end position="150"/>
    </location>
</feature>
<accession>A0A6A4GFA1</accession>
<dbReference type="EMBL" id="ML770182">
    <property type="protein sequence ID" value="KAE9384259.1"/>
    <property type="molecule type" value="Genomic_DNA"/>
</dbReference>
<evidence type="ECO:0000313" key="2">
    <source>
        <dbReference type="EMBL" id="KAE9384259.1"/>
    </source>
</evidence>
<dbReference type="Proteomes" id="UP000799118">
    <property type="component" value="Unassembled WGS sequence"/>
</dbReference>
<keyword evidence="1" id="KW-0472">Membrane</keyword>
<evidence type="ECO:0000313" key="3">
    <source>
        <dbReference type="Proteomes" id="UP000799118"/>
    </source>
</evidence>
<name>A0A6A4GFA1_9AGAR</name>
<keyword evidence="1" id="KW-0812">Transmembrane</keyword>
<evidence type="ECO:0000256" key="1">
    <source>
        <dbReference type="SAM" id="Phobius"/>
    </source>
</evidence>
<feature type="transmembrane region" description="Helical" evidence="1">
    <location>
        <begin position="87"/>
        <end position="104"/>
    </location>
</feature>
<keyword evidence="1" id="KW-1133">Transmembrane helix</keyword>
<proteinExistence type="predicted"/>
<dbReference type="AlphaFoldDB" id="A0A6A4GFA1"/>
<protein>
    <submittedName>
        <fullName evidence="2">Uncharacterized protein</fullName>
    </submittedName>
</protein>